<reference evidence="3" key="2">
    <citation type="submission" date="2020-02" db="EMBL/GenBank/DDBJ databases">
        <authorList>
            <person name="Littmann E."/>
            <person name="Sorbara M."/>
        </authorList>
    </citation>
    <scope>NUCLEOTIDE SEQUENCE</scope>
    <source>
        <strain evidence="3">MSK.16.45</strain>
    </source>
</reference>
<comment type="caution">
    <text evidence="3">The sequence shown here is derived from an EMBL/GenBank/DDBJ whole genome shotgun (WGS) entry which is preliminary data.</text>
</comment>
<dbReference type="InterPro" id="IPR016874">
    <property type="entry name" value="TcmP-like"/>
</dbReference>
<evidence type="ECO:0000313" key="3">
    <source>
        <dbReference type="EMBL" id="NSC78145.1"/>
    </source>
</evidence>
<protein>
    <submittedName>
        <fullName evidence="3">Class I SAM-dependent methyltransferase</fullName>
    </submittedName>
</protein>
<evidence type="ECO:0000256" key="1">
    <source>
        <dbReference type="ARBA" id="ARBA00022603"/>
    </source>
</evidence>
<organism evidence="3 4">
    <name type="scientific">Agathobacter rectalis</name>
    <dbReference type="NCBI Taxonomy" id="39491"/>
    <lineage>
        <taxon>Bacteria</taxon>
        <taxon>Bacillati</taxon>
        <taxon>Bacillota</taxon>
        <taxon>Clostridia</taxon>
        <taxon>Lachnospirales</taxon>
        <taxon>Lachnospiraceae</taxon>
        <taxon>Agathobacter</taxon>
    </lineage>
</organism>
<keyword evidence="2" id="KW-0808">Transferase</keyword>
<dbReference type="Pfam" id="PF04072">
    <property type="entry name" value="LCM"/>
    <property type="match status" value="1"/>
</dbReference>
<dbReference type="PIRSF" id="PIRSF028177">
    <property type="entry name" value="Polyketide_synth_Omtfrase_TcmP"/>
    <property type="match status" value="1"/>
</dbReference>
<gene>
    <name evidence="3" type="ORF">G4312_12885</name>
</gene>
<dbReference type="PANTHER" id="PTHR43619:SF2">
    <property type="entry name" value="S-ADENOSYL-L-METHIONINE-DEPENDENT METHYLTRANSFERASES SUPERFAMILY PROTEIN"/>
    <property type="match status" value="1"/>
</dbReference>
<dbReference type="SUPFAM" id="SSF53335">
    <property type="entry name" value="S-adenosyl-L-methionine-dependent methyltransferases"/>
    <property type="match status" value="1"/>
</dbReference>
<dbReference type="InterPro" id="IPR029063">
    <property type="entry name" value="SAM-dependent_MTases_sf"/>
</dbReference>
<dbReference type="GO" id="GO:0032259">
    <property type="term" value="P:methylation"/>
    <property type="evidence" value="ECO:0007669"/>
    <property type="project" value="UniProtKB-KW"/>
</dbReference>
<dbReference type="AlphaFoldDB" id="A0AAX0BRA8"/>
<sequence length="266" mass="30632">MKEKVNVTGVLETMVQTLYARAKETKKQNAKIKDEIAVELVEKLDYDFSKADKDSAMTYGVIARTIVLDRMVRQYLENHENTVVVNIACGLDTRCYRMKGKYLRWYNVDLPETMKIRRQFLPETGPIYQIAKSAMDDSYIDDIDYHGKNILVIIEGLTMYLYEKDIRKMFSIIERSFQKVTVMVETMSPFVVNHVKEKSIEGSNAKFTWGVKNGTELQRIVPGFSVQQEVSLVEGMKELMPVYCVIGKIPAVRNISNKIIVLEKCD</sequence>
<accession>A0AAX0BRA8</accession>
<dbReference type="InterPro" id="IPR007213">
    <property type="entry name" value="Ppm1/Ppm2/Tcmp"/>
</dbReference>
<name>A0AAX0BRA8_9FIRM</name>
<dbReference type="RefSeq" id="WP_173844912.1">
    <property type="nucleotide sequence ID" value="NZ_JAAIMP010000025.1"/>
</dbReference>
<dbReference type="Proteomes" id="UP001193756">
    <property type="component" value="Unassembled WGS sequence"/>
</dbReference>
<dbReference type="GO" id="GO:0008168">
    <property type="term" value="F:methyltransferase activity"/>
    <property type="evidence" value="ECO:0007669"/>
    <property type="project" value="UniProtKB-KW"/>
</dbReference>
<dbReference type="Gene3D" id="3.40.50.150">
    <property type="entry name" value="Vaccinia Virus protein VP39"/>
    <property type="match status" value="1"/>
</dbReference>
<evidence type="ECO:0000313" key="4">
    <source>
        <dbReference type="Proteomes" id="UP001193756"/>
    </source>
</evidence>
<evidence type="ECO:0000256" key="2">
    <source>
        <dbReference type="ARBA" id="ARBA00022679"/>
    </source>
</evidence>
<dbReference type="EMBL" id="JAAIMP010000025">
    <property type="protein sequence ID" value="NSC78145.1"/>
    <property type="molecule type" value="Genomic_DNA"/>
</dbReference>
<keyword evidence="1 3" id="KW-0489">Methyltransferase</keyword>
<dbReference type="PANTHER" id="PTHR43619">
    <property type="entry name" value="S-ADENOSYL-L-METHIONINE-DEPENDENT METHYLTRANSFERASE YKTD-RELATED"/>
    <property type="match status" value="1"/>
</dbReference>
<reference evidence="3" key="1">
    <citation type="journal article" date="2020" name="Cell Host Microbe">
        <title>Functional and Genomic Variation between Human-Derived Isolates of Lachnospiraceae Reveals Inter- and Intra-Species Diversity.</title>
        <authorList>
            <person name="Sorbara M.T."/>
            <person name="Littmann E.R."/>
            <person name="Fontana E."/>
            <person name="Moody T.U."/>
            <person name="Kohout C.E."/>
            <person name="Gjonbalaj M."/>
            <person name="Eaton V."/>
            <person name="Seok R."/>
            <person name="Leiner I.M."/>
            <person name="Pamer E.G."/>
        </authorList>
    </citation>
    <scope>NUCLEOTIDE SEQUENCE</scope>
    <source>
        <strain evidence="3">MSK.16.45</strain>
    </source>
</reference>
<proteinExistence type="predicted"/>